<evidence type="ECO:0000259" key="8">
    <source>
        <dbReference type="PROSITE" id="PS50405"/>
    </source>
</evidence>
<dbReference type="Gene3D" id="3.40.30.10">
    <property type="entry name" value="Glutaredoxin"/>
    <property type="match status" value="1"/>
</dbReference>
<comment type="similarity">
    <text evidence="1">Belongs to the GST superfamily. Theta family.</text>
</comment>
<dbReference type="Pfam" id="PF00043">
    <property type="entry name" value="GST_C"/>
    <property type="match status" value="1"/>
</dbReference>
<comment type="subunit">
    <text evidence="2">Homodimer.</text>
</comment>
<dbReference type="FunFam" id="3.40.30.10:FF:000034">
    <property type="entry name" value="glutathione S-transferase 1"/>
    <property type="match status" value="1"/>
</dbReference>
<dbReference type="Pfam" id="PF02798">
    <property type="entry name" value="GST_N"/>
    <property type="match status" value="1"/>
</dbReference>
<dbReference type="CDD" id="cd03045">
    <property type="entry name" value="GST_N_Delta_Epsilon"/>
    <property type="match status" value="1"/>
</dbReference>
<dbReference type="PROSITE" id="PS50404">
    <property type="entry name" value="GST_NTER"/>
    <property type="match status" value="1"/>
</dbReference>
<evidence type="ECO:0000256" key="4">
    <source>
        <dbReference type="ARBA" id="ARBA00022679"/>
    </source>
</evidence>
<reference evidence="9" key="1">
    <citation type="submission" date="2016-12" db="EMBL/GenBank/DDBJ databases">
        <title>An insight into the sialome and mialome of the sand fly, Nyssomyia neivai.</title>
        <authorList>
            <person name="Sebastian V."/>
            <person name="Goulart T.M."/>
            <person name="Oliveira W."/>
            <person name="Calvo E."/>
            <person name="Oliveira L.F."/>
            <person name="Pinto M.C."/>
            <person name="Rosselino A.M."/>
            <person name="Ribeiro J.M."/>
        </authorList>
    </citation>
    <scope>NUCLEOTIDE SEQUENCE</scope>
</reference>
<feature type="domain" description="GST C-terminal" evidence="8">
    <location>
        <begin position="89"/>
        <end position="214"/>
    </location>
</feature>
<dbReference type="InterPro" id="IPR004045">
    <property type="entry name" value="Glutathione_S-Trfase_N"/>
</dbReference>
<accession>A0A1L8E590</accession>
<dbReference type="PROSITE" id="PS50405">
    <property type="entry name" value="GST_CTER"/>
    <property type="match status" value="1"/>
</dbReference>
<dbReference type="InterPro" id="IPR036249">
    <property type="entry name" value="Thioredoxin-like_sf"/>
</dbReference>
<dbReference type="SFLD" id="SFLDS00019">
    <property type="entry name" value="Glutathione_Transferase_(cytos"/>
    <property type="match status" value="1"/>
</dbReference>
<dbReference type="SUPFAM" id="SSF47616">
    <property type="entry name" value="GST C-terminal domain-like"/>
    <property type="match status" value="1"/>
</dbReference>
<dbReference type="SFLD" id="SFLDG00358">
    <property type="entry name" value="Main_(cytGST)"/>
    <property type="match status" value="1"/>
</dbReference>
<dbReference type="InterPro" id="IPR004046">
    <property type="entry name" value="GST_C"/>
</dbReference>
<dbReference type="FunFam" id="1.20.1050.10:FF:000007">
    <property type="entry name" value="Glutathione S-transferase 1-1"/>
    <property type="match status" value="1"/>
</dbReference>
<evidence type="ECO:0000256" key="3">
    <source>
        <dbReference type="ARBA" id="ARBA00012452"/>
    </source>
</evidence>
<dbReference type="CDD" id="cd03177">
    <property type="entry name" value="GST_C_Delta_Epsilon"/>
    <property type="match status" value="1"/>
</dbReference>
<dbReference type="GO" id="GO:0006749">
    <property type="term" value="P:glutathione metabolic process"/>
    <property type="evidence" value="ECO:0007669"/>
    <property type="project" value="TreeGrafter"/>
</dbReference>
<evidence type="ECO:0000256" key="5">
    <source>
        <dbReference type="ARBA" id="ARBA00041523"/>
    </source>
</evidence>
<evidence type="ECO:0000256" key="2">
    <source>
        <dbReference type="ARBA" id="ARBA00011738"/>
    </source>
</evidence>
<keyword evidence="4 9" id="KW-0808">Transferase</keyword>
<evidence type="ECO:0000259" key="7">
    <source>
        <dbReference type="PROSITE" id="PS50404"/>
    </source>
</evidence>
<proteinExistence type="inferred from homology"/>
<dbReference type="SUPFAM" id="SSF52833">
    <property type="entry name" value="Thioredoxin-like"/>
    <property type="match status" value="1"/>
</dbReference>
<feature type="domain" description="GST N-terminal" evidence="7">
    <location>
        <begin position="2"/>
        <end position="83"/>
    </location>
</feature>
<sequence>MAPLKFYHFTLGSPSRGVLLTIRNLNLDVEIIEVDTVKGEQLNADFVKINPQHILPTIDDNGFILWESKAISTYLVNSKFPGNSLYPTDPKIRALVDSRMQFDSDSLYPKIRDNFFPVLVRGVKNIEEDKKQAIYQTLSLMETFLEGQEWFAADHPTLADLAILASFSTFVHFGADVSKYKNVLAWYKRCESLPGFDENERGAKVFGVLIKEKLGITGTWD</sequence>
<dbReference type="EC" id="2.5.1.18" evidence="3"/>
<comment type="catalytic activity">
    <reaction evidence="6">
        <text>RX + glutathione = an S-substituted glutathione + a halide anion + H(+)</text>
        <dbReference type="Rhea" id="RHEA:16437"/>
        <dbReference type="ChEBI" id="CHEBI:15378"/>
        <dbReference type="ChEBI" id="CHEBI:16042"/>
        <dbReference type="ChEBI" id="CHEBI:17792"/>
        <dbReference type="ChEBI" id="CHEBI:57925"/>
        <dbReference type="ChEBI" id="CHEBI:90779"/>
        <dbReference type="EC" id="2.5.1.18"/>
    </reaction>
</comment>
<dbReference type="Gene3D" id="1.20.1050.10">
    <property type="match status" value="1"/>
</dbReference>
<protein>
    <recommendedName>
        <fullName evidence="3">glutathione transferase</fullName>
        <ecNumber evidence="3">2.5.1.18</ecNumber>
    </recommendedName>
    <alternativeName>
        <fullName evidence="5">GST class-theta</fullName>
    </alternativeName>
</protein>
<dbReference type="PANTHER" id="PTHR43969">
    <property type="entry name" value="GLUTATHIONE S TRANSFERASE D10, ISOFORM A-RELATED"/>
    <property type="match status" value="1"/>
</dbReference>
<evidence type="ECO:0000313" key="9">
    <source>
        <dbReference type="EMBL" id="JAV13725.1"/>
    </source>
</evidence>
<dbReference type="PANTHER" id="PTHR43969:SF9">
    <property type="entry name" value="GLUTATHIONE S TRANSFERASE D10, ISOFORM A-RELATED"/>
    <property type="match status" value="1"/>
</dbReference>
<dbReference type="InterPro" id="IPR040079">
    <property type="entry name" value="Glutathione_S-Trfase"/>
</dbReference>
<dbReference type="GO" id="GO:0004364">
    <property type="term" value="F:glutathione transferase activity"/>
    <property type="evidence" value="ECO:0007669"/>
    <property type="project" value="UniProtKB-EC"/>
</dbReference>
<dbReference type="InterPro" id="IPR010987">
    <property type="entry name" value="Glutathione-S-Trfase_C-like"/>
</dbReference>
<dbReference type="InterPro" id="IPR036282">
    <property type="entry name" value="Glutathione-S-Trfase_C_sf"/>
</dbReference>
<organism evidence="9">
    <name type="scientific">Nyssomyia neivai</name>
    <dbReference type="NCBI Taxonomy" id="330878"/>
    <lineage>
        <taxon>Eukaryota</taxon>
        <taxon>Metazoa</taxon>
        <taxon>Ecdysozoa</taxon>
        <taxon>Arthropoda</taxon>
        <taxon>Hexapoda</taxon>
        <taxon>Insecta</taxon>
        <taxon>Pterygota</taxon>
        <taxon>Neoptera</taxon>
        <taxon>Endopterygota</taxon>
        <taxon>Diptera</taxon>
        <taxon>Nematocera</taxon>
        <taxon>Psychodoidea</taxon>
        <taxon>Psychodidae</taxon>
        <taxon>Nyssomyia</taxon>
    </lineage>
</organism>
<name>A0A1L8E590_9DIPT</name>
<dbReference type="EMBL" id="GFDF01000359">
    <property type="protein sequence ID" value="JAV13725.1"/>
    <property type="molecule type" value="Transcribed_RNA"/>
</dbReference>
<evidence type="ECO:0000256" key="1">
    <source>
        <dbReference type="ARBA" id="ARBA00009899"/>
    </source>
</evidence>
<evidence type="ECO:0000256" key="6">
    <source>
        <dbReference type="ARBA" id="ARBA00047960"/>
    </source>
</evidence>
<dbReference type="AlphaFoldDB" id="A0A1L8E590"/>